<keyword evidence="4" id="KW-1185">Reference proteome</keyword>
<name>A0A182PQG8_9DIPT</name>
<dbReference type="AlphaFoldDB" id="A0A182PQG8"/>
<accession>A0A182PQG8</accession>
<dbReference type="Pfam" id="PF13855">
    <property type="entry name" value="LRR_8"/>
    <property type="match status" value="1"/>
</dbReference>
<evidence type="ECO:0000313" key="3">
    <source>
        <dbReference type="EnsemblMetazoa" id="AEPI009199-PA"/>
    </source>
</evidence>
<reference evidence="3" key="2">
    <citation type="submission" date="2020-05" db="UniProtKB">
        <authorList>
            <consortium name="EnsemblMetazoa"/>
        </authorList>
    </citation>
    <scope>IDENTIFICATION</scope>
    <source>
        <strain evidence="3">Epiroticus2</strain>
    </source>
</reference>
<dbReference type="PANTHER" id="PTHR24373">
    <property type="entry name" value="SLIT RELATED LEUCINE-RICH REPEAT NEURONAL PROTEIN"/>
    <property type="match status" value="1"/>
</dbReference>
<dbReference type="EnsemblMetazoa" id="AEPI009199-RA">
    <property type="protein sequence ID" value="AEPI009199-PA"/>
    <property type="gene ID" value="AEPI009199"/>
</dbReference>
<dbReference type="InterPro" id="IPR001611">
    <property type="entry name" value="Leu-rich_rpt"/>
</dbReference>
<feature type="signal peptide" evidence="2">
    <location>
        <begin position="1"/>
        <end position="19"/>
    </location>
</feature>
<evidence type="ECO:0000256" key="1">
    <source>
        <dbReference type="ARBA" id="ARBA00022729"/>
    </source>
</evidence>
<evidence type="ECO:0000313" key="4">
    <source>
        <dbReference type="Proteomes" id="UP000075885"/>
    </source>
</evidence>
<dbReference type="Gene3D" id="3.80.10.10">
    <property type="entry name" value="Ribonuclease Inhibitor"/>
    <property type="match status" value="1"/>
</dbReference>
<evidence type="ECO:0008006" key="5">
    <source>
        <dbReference type="Google" id="ProtNLM"/>
    </source>
</evidence>
<dbReference type="SUPFAM" id="SSF52058">
    <property type="entry name" value="L domain-like"/>
    <property type="match status" value="1"/>
</dbReference>
<dbReference type="Proteomes" id="UP000075885">
    <property type="component" value="Unassembled WGS sequence"/>
</dbReference>
<organism evidence="3 4">
    <name type="scientific">Anopheles epiroticus</name>
    <dbReference type="NCBI Taxonomy" id="199890"/>
    <lineage>
        <taxon>Eukaryota</taxon>
        <taxon>Metazoa</taxon>
        <taxon>Ecdysozoa</taxon>
        <taxon>Arthropoda</taxon>
        <taxon>Hexapoda</taxon>
        <taxon>Insecta</taxon>
        <taxon>Pterygota</taxon>
        <taxon>Neoptera</taxon>
        <taxon>Endopterygota</taxon>
        <taxon>Diptera</taxon>
        <taxon>Nematocera</taxon>
        <taxon>Culicoidea</taxon>
        <taxon>Culicidae</taxon>
        <taxon>Anophelinae</taxon>
        <taxon>Anopheles</taxon>
    </lineage>
</organism>
<evidence type="ECO:0000256" key="2">
    <source>
        <dbReference type="SAM" id="SignalP"/>
    </source>
</evidence>
<reference evidence="4" key="1">
    <citation type="submission" date="2013-03" db="EMBL/GenBank/DDBJ databases">
        <title>The Genome Sequence of Anopheles epiroticus epiroticus2.</title>
        <authorList>
            <consortium name="The Broad Institute Genomics Platform"/>
            <person name="Neafsey D.E."/>
            <person name="Howell P."/>
            <person name="Walker B."/>
            <person name="Young S.K."/>
            <person name="Zeng Q."/>
            <person name="Gargeya S."/>
            <person name="Fitzgerald M."/>
            <person name="Haas B."/>
            <person name="Abouelleil A."/>
            <person name="Allen A.W."/>
            <person name="Alvarado L."/>
            <person name="Arachchi H.M."/>
            <person name="Berlin A.M."/>
            <person name="Chapman S.B."/>
            <person name="Gainer-Dewar J."/>
            <person name="Goldberg J."/>
            <person name="Griggs A."/>
            <person name="Gujja S."/>
            <person name="Hansen M."/>
            <person name="Howarth C."/>
            <person name="Imamovic A."/>
            <person name="Ireland A."/>
            <person name="Larimer J."/>
            <person name="McCowan C."/>
            <person name="Murphy C."/>
            <person name="Pearson M."/>
            <person name="Poon T.W."/>
            <person name="Priest M."/>
            <person name="Roberts A."/>
            <person name="Saif S."/>
            <person name="Shea T."/>
            <person name="Sisk P."/>
            <person name="Sykes S."/>
            <person name="Wortman J."/>
            <person name="Nusbaum C."/>
            <person name="Birren B."/>
        </authorList>
    </citation>
    <scope>NUCLEOTIDE SEQUENCE [LARGE SCALE GENOMIC DNA]</scope>
    <source>
        <strain evidence="4">Epiroticus2</strain>
    </source>
</reference>
<keyword evidence="1 2" id="KW-0732">Signal</keyword>
<feature type="chain" id="PRO_5008131801" description="Leucine-rich immune protein (Short)" evidence="2">
    <location>
        <begin position="20"/>
        <end position="520"/>
    </location>
</feature>
<proteinExistence type="predicted"/>
<dbReference type="PANTHER" id="PTHR24373:SF370">
    <property type="entry name" value="FISH-LIPS, ISOFORM E"/>
    <property type="match status" value="1"/>
</dbReference>
<protein>
    <recommendedName>
        <fullName evidence="5">Leucine-rich immune protein (Short)</fullName>
    </recommendedName>
</protein>
<dbReference type="PROSITE" id="PS51450">
    <property type="entry name" value="LRR"/>
    <property type="match status" value="1"/>
</dbReference>
<dbReference type="InterPro" id="IPR050328">
    <property type="entry name" value="Dev_Immune_Receptor"/>
</dbReference>
<dbReference type="STRING" id="199890.A0A182PQG8"/>
<dbReference type="VEuPathDB" id="VectorBase:AEPI009199"/>
<sequence>MAIVRTIILSWMLLAPVLANWYDAFSCYSRASEVCRLKDIILDSDRAIQSATFENIRDPLVIESGKIEHFSRELASKLSNVLDLTVDRLGIVQLYIRPTLVHLSAVENAIERLVLDESDERVQEYSMLTLHLSSNKLKELPALDRFVRLMTLALDNNLLTAIDMATFSSMKALRVLTLAHNRLVTVSSPPDTPIHLQKLGRLSFAGNQLALLDIRNWEFDSLRELNLTGNGLTRLEGNLAQFPALKALEIAGNRWYCEWLLMVRAEQESARFTLDSDQPGRCRDEHMMTSLQHCCNPLGPDAAGVIDVYGDKWDELKRLTQLLDKLNHTIANGSATVKPVLEAQLKSLNTQLAKLLDTQSQHSAELKRLDAGIDQQKSKTSKLELVLTAKVDELREIVDTRWNHTMDVGLYVDALANDTTTPTGPHWPSVAAQNEKTLNNLRILLDMTSKQFNLYSGKSYEQNALLKALVERLSTVQGDVDRVRLNGQEIQQQLGKMEPTVDLIYQFLKDVREGCIEDID</sequence>
<dbReference type="InterPro" id="IPR032675">
    <property type="entry name" value="LRR_dom_sf"/>
</dbReference>